<dbReference type="STRING" id="564608.C1MUF5"/>
<dbReference type="Proteomes" id="UP000001876">
    <property type="component" value="Unassembled WGS sequence"/>
</dbReference>
<proteinExistence type="inferred from homology"/>
<sequence length="346" mass="38360">MFALEDAKAKKKEDDPNKPKVVSLIDAKRSLNISIQLAGIRMPFKKIKEALMNMDDKTLQVDNLAILSLCVPTVDEISIVKRYDGDKTMLATVEQFFLQVMPIPRLQHRVDALIFKGTAAANVKKVCADYAAVRAAADDLKNCKHFVTVLEGILAVGNHLNGGTYRGQAAGFRLETLLRLTDVKAVDRKTSLLHFVVKELRKTSPGVEFLSTELETVKKAAGLHLDGTKELLGQLVKGLESVNDEVLKAAGAAPEQNENETHDKFRDVMLPFAQAADAEVTRAKTMAAEAQDAMKATTEFFGEPFKADNAGRVFKLVKDFLVTFDKVQNDMKMREEAEARKMKHEQ</sequence>
<dbReference type="PANTHER" id="PTHR45725:SF1">
    <property type="entry name" value="DISHEVELLED ASSOCIATED ACTIVATOR OF MORPHOGENESIS, ISOFORM D"/>
    <property type="match status" value="1"/>
</dbReference>
<evidence type="ECO:0000259" key="2">
    <source>
        <dbReference type="PROSITE" id="PS51444"/>
    </source>
</evidence>
<dbReference type="GeneID" id="9684627"/>
<dbReference type="RefSeq" id="XP_003059187.1">
    <property type="nucleotide sequence ID" value="XM_003059141.1"/>
</dbReference>
<reference evidence="3 4" key="1">
    <citation type="journal article" date="2009" name="Science">
        <title>Green evolution and dynamic adaptations revealed by genomes of the marine picoeukaryotes Micromonas.</title>
        <authorList>
            <person name="Worden A.Z."/>
            <person name="Lee J.H."/>
            <person name="Mock T."/>
            <person name="Rouze P."/>
            <person name="Simmons M.P."/>
            <person name="Aerts A.L."/>
            <person name="Allen A.E."/>
            <person name="Cuvelier M.L."/>
            <person name="Derelle E."/>
            <person name="Everett M.V."/>
            <person name="Foulon E."/>
            <person name="Grimwood J."/>
            <person name="Gundlach H."/>
            <person name="Henrissat B."/>
            <person name="Napoli C."/>
            <person name="McDonald S.M."/>
            <person name="Parker M.S."/>
            <person name="Rombauts S."/>
            <person name="Salamov A."/>
            <person name="Von Dassow P."/>
            <person name="Badger J.H."/>
            <person name="Coutinho P.M."/>
            <person name="Demir E."/>
            <person name="Dubchak I."/>
            <person name="Gentemann C."/>
            <person name="Eikrem W."/>
            <person name="Gready J.E."/>
            <person name="John U."/>
            <person name="Lanier W."/>
            <person name="Lindquist E.A."/>
            <person name="Lucas S."/>
            <person name="Mayer K.F."/>
            <person name="Moreau H."/>
            <person name="Not F."/>
            <person name="Otillar R."/>
            <person name="Panaud O."/>
            <person name="Pangilinan J."/>
            <person name="Paulsen I."/>
            <person name="Piegu B."/>
            <person name="Poliakov A."/>
            <person name="Robbens S."/>
            <person name="Schmutz J."/>
            <person name="Toulza E."/>
            <person name="Wyss T."/>
            <person name="Zelensky A."/>
            <person name="Zhou K."/>
            <person name="Armbrust E.V."/>
            <person name="Bhattacharya D."/>
            <person name="Goodenough U.W."/>
            <person name="Van de Peer Y."/>
            <person name="Grigoriev I.V."/>
        </authorList>
    </citation>
    <scope>NUCLEOTIDE SEQUENCE [LARGE SCALE GENOMIC DNA]</scope>
    <source>
        <strain evidence="3 4">CCMP1545</strain>
    </source>
</reference>
<evidence type="ECO:0000256" key="1">
    <source>
        <dbReference type="RuleBase" id="RU361260"/>
    </source>
</evidence>
<dbReference type="InterPro" id="IPR051425">
    <property type="entry name" value="Formin_Homology"/>
</dbReference>
<organism evidence="4">
    <name type="scientific">Micromonas pusilla (strain CCMP1545)</name>
    <name type="common">Picoplanktonic green alga</name>
    <dbReference type="NCBI Taxonomy" id="564608"/>
    <lineage>
        <taxon>Eukaryota</taxon>
        <taxon>Viridiplantae</taxon>
        <taxon>Chlorophyta</taxon>
        <taxon>Mamiellophyceae</taxon>
        <taxon>Mamiellales</taxon>
        <taxon>Mamiellaceae</taxon>
        <taxon>Micromonas</taxon>
    </lineage>
</organism>
<keyword evidence="4" id="KW-1185">Reference proteome</keyword>
<dbReference type="SUPFAM" id="SSF101447">
    <property type="entry name" value="Formin homology 2 domain (FH2 domain)"/>
    <property type="match status" value="1"/>
</dbReference>
<evidence type="ECO:0000313" key="3">
    <source>
        <dbReference type="EMBL" id="EEH56319.1"/>
    </source>
</evidence>
<dbReference type="OMA" id="AGIRMPF"/>
<dbReference type="SMART" id="SM00498">
    <property type="entry name" value="FH2"/>
    <property type="match status" value="1"/>
</dbReference>
<dbReference type="Gene3D" id="1.20.58.2220">
    <property type="entry name" value="Formin, FH2 domain"/>
    <property type="match status" value="1"/>
</dbReference>
<dbReference type="PANTHER" id="PTHR45725">
    <property type="entry name" value="FORMIN HOMOLOGY 2 FAMILY MEMBER"/>
    <property type="match status" value="1"/>
</dbReference>
<dbReference type="OrthoDB" id="1668162at2759"/>
<dbReference type="PROSITE" id="PS51444">
    <property type="entry name" value="FH2"/>
    <property type="match status" value="1"/>
</dbReference>
<gene>
    <name evidence="3" type="ORF">MICPUCDRAFT_27253</name>
</gene>
<dbReference type="Pfam" id="PF02181">
    <property type="entry name" value="FH2"/>
    <property type="match status" value="1"/>
</dbReference>
<comment type="similarity">
    <text evidence="1">Belongs to the formin-like family.</text>
</comment>
<protein>
    <recommendedName>
        <fullName evidence="1">Formin-like protein</fullName>
    </recommendedName>
</protein>
<accession>C1MUF5</accession>
<dbReference type="AlphaFoldDB" id="C1MUF5"/>
<dbReference type="InterPro" id="IPR042201">
    <property type="entry name" value="FH2_Formin_sf"/>
</dbReference>
<dbReference type="eggNOG" id="KOG1922">
    <property type="taxonomic scope" value="Eukaryota"/>
</dbReference>
<name>C1MUF5_MICPC</name>
<dbReference type="EMBL" id="GG663740">
    <property type="protein sequence ID" value="EEH56319.1"/>
    <property type="molecule type" value="Genomic_DNA"/>
</dbReference>
<dbReference type="InterPro" id="IPR015425">
    <property type="entry name" value="FH2_Formin"/>
</dbReference>
<evidence type="ECO:0000313" key="4">
    <source>
        <dbReference type="Proteomes" id="UP000001876"/>
    </source>
</evidence>
<feature type="domain" description="FH2" evidence="2">
    <location>
        <begin position="1"/>
        <end position="346"/>
    </location>
</feature>
<dbReference type="KEGG" id="mpp:MICPUCDRAFT_27253"/>
<feature type="non-terminal residue" evidence="3">
    <location>
        <position position="346"/>
    </location>
</feature>